<dbReference type="Proteomes" id="UP000789920">
    <property type="component" value="Unassembled WGS sequence"/>
</dbReference>
<sequence>EQYDDINNAMDLVFEKYNLDLEPLPKIELNSDLDEYYQNYYKTIMKLLEWINLPAVSLKSHYVYKYIYHPLNIVFDDLLQYFHLHDPEHPAKYIIERKSWHYQPPFGLLPSAFNQSREYFNNIIDKEENIISEKIIIKGNETICFQPNRNSEPYYGHSLYLLMCEVKLPNVSSCDEQIQLILLQFNSEKLRFTWLVREEIILTSFEKHDVGTIIEIYLIVK</sequence>
<feature type="non-terminal residue" evidence="1">
    <location>
        <position position="221"/>
    </location>
</feature>
<evidence type="ECO:0000313" key="1">
    <source>
        <dbReference type="EMBL" id="CAG8807466.1"/>
    </source>
</evidence>
<protein>
    <submittedName>
        <fullName evidence="1">28281_t:CDS:1</fullName>
    </submittedName>
</protein>
<dbReference type="EMBL" id="CAJVQC010067721">
    <property type="protein sequence ID" value="CAG8807466.1"/>
    <property type="molecule type" value="Genomic_DNA"/>
</dbReference>
<feature type="non-terminal residue" evidence="1">
    <location>
        <position position="1"/>
    </location>
</feature>
<comment type="caution">
    <text evidence="1">The sequence shown here is derived from an EMBL/GenBank/DDBJ whole genome shotgun (WGS) entry which is preliminary data.</text>
</comment>
<evidence type="ECO:0000313" key="2">
    <source>
        <dbReference type="Proteomes" id="UP000789920"/>
    </source>
</evidence>
<accession>A0ACA9RRI7</accession>
<name>A0ACA9RRI7_9GLOM</name>
<organism evidence="1 2">
    <name type="scientific">Racocetra persica</name>
    <dbReference type="NCBI Taxonomy" id="160502"/>
    <lineage>
        <taxon>Eukaryota</taxon>
        <taxon>Fungi</taxon>
        <taxon>Fungi incertae sedis</taxon>
        <taxon>Mucoromycota</taxon>
        <taxon>Glomeromycotina</taxon>
        <taxon>Glomeromycetes</taxon>
        <taxon>Diversisporales</taxon>
        <taxon>Gigasporaceae</taxon>
        <taxon>Racocetra</taxon>
    </lineage>
</organism>
<reference evidence="1" key="1">
    <citation type="submission" date="2021-06" db="EMBL/GenBank/DDBJ databases">
        <authorList>
            <person name="Kallberg Y."/>
            <person name="Tangrot J."/>
            <person name="Rosling A."/>
        </authorList>
    </citation>
    <scope>NUCLEOTIDE SEQUENCE</scope>
    <source>
        <strain evidence="1">MA461A</strain>
    </source>
</reference>
<proteinExistence type="predicted"/>
<keyword evidence="2" id="KW-1185">Reference proteome</keyword>
<gene>
    <name evidence="1" type="ORF">RPERSI_LOCUS22396</name>
</gene>